<dbReference type="EMBL" id="VUJX02000020">
    <property type="protein sequence ID" value="KAL0929274.1"/>
    <property type="molecule type" value="Genomic_DNA"/>
</dbReference>
<name>A0ACC3YBR0_COLTU</name>
<comment type="caution">
    <text evidence="1">The sequence shown here is derived from an EMBL/GenBank/DDBJ whole genome shotgun (WGS) entry which is preliminary data.</text>
</comment>
<proteinExistence type="predicted"/>
<accession>A0ACC3YBR0</accession>
<evidence type="ECO:0000313" key="2">
    <source>
        <dbReference type="Proteomes" id="UP000805649"/>
    </source>
</evidence>
<keyword evidence="2" id="KW-1185">Reference proteome</keyword>
<reference evidence="1 2" key="1">
    <citation type="journal article" date="2020" name="Phytopathology">
        <title>Genome Sequence Resources of Colletotrichum truncatum, C. plurivorum, C. musicola, and C. sojae: Four Species Pathogenic to Soybean (Glycine max).</title>
        <authorList>
            <person name="Rogerio F."/>
            <person name="Boufleur T.R."/>
            <person name="Ciampi-Guillardi M."/>
            <person name="Sukno S.A."/>
            <person name="Thon M.R."/>
            <person name="Massola Junior N.S."/>
            <person name="Baroncelli R."/>
        </authorList>
    </citation>
    <scope>NUCLEOTIDE SEQUENCE [LARGE SCALE GENOMIC DNA]</scope>
    <source>
        <strain evidence="1 2">CMES1059</strain>
    </source>
</reference>
<sequence length="792" mass="87490">MSARNEPVVTPAPAPAPAPAPRPLTRLSPIYEISEADAAHPLSSFPLTKQPSLGLSNTWVHENVTTRRQSRQKRKRTDSPDRQVKTVIGAMQLQRHGHNTIDAVNVNKDISKSAVNNARRLDYLQTIWPGGEIIPPRFRDPHSKHTPSWHVTNEMYKITRLFVNAGLPLESMWDNTAPEDGTGPRGVIPRHIADTTVTYITGKAARKAYEELKKSCRLKVAPVQADPAGHTDAKQPEGSPTSSLANVHHIQPFRAASVDDKLSRQEEIGDDQPQDECDMLFSSDGGPDDEIDGNYAEYSPSVGSDAGGNTDSDIEDGRRVVSDGDVLDASFPLLAPLAKSVAGSNFEIPDNDLPPIASPLFEPKQEMLPDLLDIQPSKYQQDLAKATVVTLTNNKRLGSEHILTAEDKRKSSITRQQPNNLLFTTQFSNDQHWAVAHLERSAATICFYDSMRSPRRSSIVRSALEAWARENALVGTDQVFKFKTKDCPQQKDGINCGVFAIEAILRLASGREWPVTIDPSRCRQEYINTLVLHEPLKPAEAPASKSEIPQQAQPSSAILPRGAAFETESAIDAAADSEKRSTAQNPQELETRLGENVTSPPTMWSQSELKAAAAHALPLQLVQFLSSHEAIMSERLSQLYDTSSRLESEETEILEALGRVAAIRKRLEEIQAQLDSLRKEREATEEELAGLQHHDTEHRRLLNAMTTKLPAGFSQDVRTITEQHLSEVGRRLTGINHTITEVTSSLIQSQTELDQAVEKEARLEKVRKERREISASIAWLSCIANAPKASSC</sequence>
<gene>
    <name evidence="1" type="ORF">CTRU02_215815</name>
</gene>
<organism evidence="1 2">
    <name type="scientific">Colletotrichum truncatum</name>
    <name type="common">Anthracnose fungus</name>
    <name type="synonym">Colletotrichum capsici</name>
    <dbReference type="NCBI Taxonomy" id="5467"/>
    <lineage>
        <taxon>Eukaryota</taxon>
        <taxon>Fungi</taxon>
        <taxon>Dikarya</taxon>
        <taxon>Ascomycota</taxon>
        <taxon>Pezizomycotina</taxon>
        <taxon>Sordariomycetes</taxon>
        <taxon>Hypocreomycetidae</taxon>
        <taxon>Glomerellales</taxon>
        <taxon>Glomerellaceae</taxon>
        <taxon>Colletotrichum</taxon>
        <taxon>Colletotrichum truncatum species complex</taxon>
    </lineage>
</organism>
<evidence type="ECO:0000313" key="1">
    <source>
        <dbReference type="EMBL" id="KAL0929274.1"/>
    </source>
</evidence>
<protein>
    <submittedName>
        <fullName evidence="1">Uncharacterized protein</fullName>
    </submittedName>
</protein>
<dbReference type="Proteomes" id="UP000805649">
    <property type="component" value="Unassembled WGS sequence"/>
</dbReference>